<dbReference type="EMBL" id="JAGPYM010000005">
    <property type="protein sequence ID" value="KAH6894608.1"/>
    <property type="molecule type" value="Genomic_DNA"/>
</dbReference>
<accession>A0A9P8WD82</accession>
<evidence type="ECO:0000313" key="5">
    <source>
        <dbReference type="EMBL" id="KAH6894608.1"/>
    </source>
</evidence>
<name>A0A9P8WD82_9HYPO</name>
<comment type="caution">
    <text evidence="5">The sequence shown here is derived from an EMBL/GenBank/DDBJ whole genome shotgun (WGS) entry which is preliminary data.</text>
</comment>
<dbReference type="InterPro" id="IPR050797">
    <property type="entry name" value="Carb_Metab_Trans_Reg"/>
</dbReference>
<feature type="domain" description="Zn(2)-C6 fungal-type" evidence="4">
    <location>
        <begin position="52"/>
        <end position="103"/>
    </location>
</feature>
<feature type="region of interest" description="Disordered" evidence="3">
    <location>
        <begin position="1"/>
        <end position="89"/>
    </location>
</feature>
<dbReference type="Pfam" id="PF04082">
    <property type="entry name" value="Fungal_trans"/>
    <property type="match status" value="1"/>
</dbReference>
<dbReference type="PANTHER" id="PTHR31668:SF30">
    <property type="entry name" value="ZN(II)2CYS6 TRANSCRIPTION FACTOR (EUROFUNG)"/>
    <property type="match status" value="1"/>
</dbReference>
<dbReference type="GO" id="GO:0008270">
    <property type="term" value="F:zinc ion binding"/>
    <property type="evidence" value="ECO:0007669"/>
    <property type="project" value="InterPro"/>
</dbReference>
<dbReference type="CDD" id="cd00067">
    <property type="entry name" value="GAL4"/>
    <property type="match status" value="1"/>
</dbReference>
<reference evidence="5 6" key="1">
    <citation type="journal article" date="2021" name="Nat. Commun.">
        <title>Genetic determinants of endophytism in the Arabidopsis root mycobiome.</title>
        <authorList>
            <person name="Mesny F."/>
            <person name="Miyauchi S."/>
            <person name="Thiergart T."/>
            <person name="Pickel B."/>
            <person name="Atanasova L."/>
            <person name="Karlsson M."/>
            <person name="Huettel B."/>
            <person name="Barry K.W."/>
            <person name="Haridas S."/>
            <person name="Chen C."/>
            <person name="Bauer D."/>
            <person name="Andreopoulos W."/>
            <person name="Pangilinan J."/>
            <person name="LaButti K."/>
            <person name="Riley R."/>
            <person name="Lipzen A."/>
            <person name="Clum A."/>
            <person name="Drula E."/>
            <person name="Henrissat B."/>
            <person name="Kohler A."/>
            <person name="Grigoriev I.V."/>
            <person name="Martin F.M."/>
            <person name="Hacquard S."/>
        </authorList>
    </citation>
    <scope>NUCLEOTIDE SEQUENCE [LARGE SCALE GENOMIC DNA]</scope>
    <source>
        <strain evidence="5 6">MPI-CAGE-CH-0241</strain>
    </source>
</reference>
<keyword evidence="2" id="KW-0539">Nucleus</keyword>
<dbReference type="CDD" id="cd12148">
    <property type="entry name" value="fungal_TF_MHR"/>
    <property type="match status" value="1"/>
</dbReference>
<dbReference type="InterPro" id="IPR001138">
    <property type="entry name" value="Zn2Cys6_DnaBD"/>
</dbReference>
<evidence type="ECO:0000259" key="4">
    <source>
        <dbReference type="PROSITE" id="PS50048"/>
    </source>
</evidence>
<evidence type="ECO:0000313" key="6">
    <source>
        <dbReference type="Proteomes" id="UP000777438"/>
    </source>
</evidence>
<keyword evidence="6" id="KW-1185">Reference proteome</keyword>
<feature type="compositionally biased region" description="Low complexity" evidence="3">
    <location>
        <begin position="434"/>
        <end position="443"/>
    </location>
</feature>
<evidence type="ECO:0000256" key="2">
    <source>
        <dbReference type="ARBA" id="ARBA00023242"/>
    </source>
</evidence>
<dbReference type="SMART" id="SM00066">
    <property type="entry name" value="GAL4"/>
    <property type="match status" value="1"/>
</dbReference>
<evidence type="ECO:0000256" key="1">
    <source>
        <dbReference type="ARBA" id="ARBA00022723"/>
    </source>
</evidence>
<proteinExistence type="predicted"/>
<dbReference type="OrthoDB" id="39175at2759"/>
<organism evidence="5 6">
    <name type="scientific">Thelonectria olida</name>
    <dbReference type="NCBI Taxonomy" id="1576542"/>
    <lineage>
        <taxon>Eukaryota</taxon>
        <taxon>Fungi</taxon>
        <taxon>Dikarya</taxon>
        <taxon>Ascomycota</taxon>
        <taxon>Pezizomycotina</taxon>
        <taxon>Sordariomycetes</taxon>
        <taxon>Hypocreomycetidae</taxon>
        <taxon>Hypocreales</taxon>
        <taxon>Nectriaceae</taxon>
        <taxon>Thelonectria</taxon>
    </lineage>
</organism>
<dbReference type="AlphaFoldDB" id="A0A9P8WD82"/>
<sequence>MAMRGSTSPSPKPGASLDAGTAAAPADAAPSAGAHAGAGSSGKRPQTLARRACDACRARRRKCFFADGPPPQAQSGSQPQSQQSQSPPVQCHDCLRLGITCSFLVPTRTRGPKRRKRLPSTPRESSDDQQPDQQPPNRPEEPEWHFSAAQPDQRKDIRPLVAIVDHSSPFGPSPSHLSVDGSHHGMSPVLAEQHASPSVTSHPFPTDELCSRALLHVILNDYLDLIYPLIPVIHRPSFRASLASNKDVDDPEFLALIIAITAVTVGLLPSRFPVYHQSMAPDAAARFKTRMAMINCCIDICMRLRTRAYWDQVSQRKWAVCYLLSVGCFQTGQTNRSRMLEVESMQIGRLLGIHRISDYEGLNYIETQLRKKAFWLIFYTYAHAYHQCGREERLAFIDHTMLHEVSFEALFPLQVDDEQILENKILDHPPSPTSSPSTARAGPAPQPRPAFTLTSGFNLHSRVFYKSAEIALSPGNCDWARRHTPEEQLARLRQLVQEIRYMLDDAPGPMRQWASTGDSGVTENRSHTLESFPPRNARDDWGVIGRGAEMNDANAKALPGQVEIMRANLHGTHLWIQSSLLDRIDVLLQEIAQRATSPAESEAAVAALKANWAEREDVCRQMLHLLHSMHYSYLEPNGLYLTYKVRDVGVALLNCPYEAHERPARRAAEYMQDFARALSRLDRSEIVNTSSLRSWVDTDREKAFST</sequence>
<dbReference type="InterPro" id="IPR036864">
    <property type="entry name" value="Zn2-C6_fun-type_DNA-bd_sf"/>
</dbReference>
<feature type="region of interest" description="Disordered" evidence="3">
    <location>
        <begin position="106"/>
        <end position="151"/>
    </location>
</feature>
<keyword evidence="1" id="KW-0479">Metal-binding</keyword>
<feature type="compositionally biased region" description="Low complexity" evidence="3">
    <location>
        <begin position="13"/>
        <end position="42"/>
    </location>
</feature>
<dbReference type="GO" id="GO:0000981">
    <property type="term" value="F:DNA-binding transcription factor activity, RNA polymerase II-specific"/>
    <property type="evidence" value="ECO:0007669"/>
    <property type="project" value="InterPro"/>
</dbReference>
<evidence type="ECO:0000256" key="3">
    <source>
        <dbReference type="SAM" id="MobiDB-lite"/>
    </source>
</evidence>
<feature type="region of interest" description="Disordered" evidence="3">
    <location>
        <begin position="510"/>
        <end position="534"/>
    </location>
</feature>
<feature type="region of interest" description="Disordered" evidence="3">
    <location>
        <begin position="425"/>
        <end position="450"/>
    </location>
</feature>
<dbReference type="SUPFAM" id="SSF57701">
    <property type="entry name" value="Zn2/Cys6 DNA-binding domain"/>
    <property type="match status" value="1"/>
</dbReference>
<dbReference type="PROSITE" id="PS50048">
    <property type="entry name" value="ZN2_CY6_FUNGAL_2"/>
    <property type="match status" value="1"/>
</dbReference>
<protein>
    <recommendedName>
        <fullName evidence="4">Zn(2)-C6 fungal-type domain-containing protein</fullName>
    </recommendedName>
</protein>
<feature type="compositionally biased region" description="Polar residues" evidence="3">
    <location>
        <begin position="513"/>
        <end position="523"/>
    </location>
</feature>
<gene>
    <name evidence="5" type="ORF">B0T10DRAFT_480841</name>
</gene>
<dbReference type="GO" id="GO:0006351">
    <property type="term" value="P:DNA-templated transcription"/>
    <property type="evidence" value="ECO:0007669"/>
    <property type="project" value="InterPro"/>
</dbReference>
<dbReference type="GO" id="GO:0003677">
    <property type="term" value="F:DNA binding"/>
    <property type="evidence" value="ECO:0007669"/>
    <property type="project" value="InterPro"/>
</dbReference>
<dbReference type="PANTHER" id="PTHR31668">
    <property type="entry name" value="GLUCOSE TRANSPORT TRANSCRIPTION REGULATOR RGT1-RELATED-RELATED"/>
    <property type="match status" value="1"/>
</dbReference>
<dbReference type="InterPro" id="IPR007219">
    <property type="entry name" value="XnlR_reg_dom"/>
</dbReference>
<dbReference type="Proteomes" id="UP000777438">
    <property type="component" value="Unassembled WGS sequence"/>
</dbReference>
<feature type="compositionally biased region" description="Low complexity" evidence="3">
    <location>
        <begin position="73"/>
        <end position="89"/>
    </location>
</feature>
<dbReference type="Gene3D" id="4.10.240.10">
    <property type="entry name" value="Zn(2)-C6 fungal-type DNA-binding domain"/>
    <property type="match status" value="1"/>
</dbReference>